<dbReference type="NCBIfam" id="NF006734">
    <property type="entry name" value="PRK09266.1"/>
    <property type="match status" value="1"/>
</dbReference>
<dbReference type="InterPro" id="IPR043131">
    <property type="entry name" value="BCAT-like_N"/>
</dbReference>
<dbReference type="OrthoDB" id="8912228at2"/>
<dbReference type="GO" id="GO:0008153">
    <property type="term" value="P:4-aminobenzoate biosynthetic process"/>
    <property type="evidence" value="ECO:0007669"/>
    <property type="project" value="TreeGrafter"/>
</dbReference>
<name>A0A1W0BBN7_9NOCA</name>
<dbReference type="SUPFAM" id="SSF56752">
    <property type="entry name" value="D-aminoacid aminotransferase-like PLP-dependent enzymes"/>
    <property type="match status" value="1"/>
</dbReference>
<dbReference type="InterPro" id="IPR036038">
    <property type="entry name" value="Aminotransferase-like"/>
</dbReference>
<evidence type="ECO:0000313" key="2">
    <source>
        <dbReference type="EMBL" id="ONM49448.1"/>
    </source>
</evidence>
<keyword evidence="2" id="KW-0032">Aminotransferase</keyword>
<comment type="caution">
    <text evidence="2">The sequence shown here is derived from an EMBL/GenBank/DDBJ whole genome shotgun (WGS) entry which is preliminary data.</text>
</comment>
<dbReference type="Gene3D" id="3.20.10.10">
    <property type="entry name" value="D-amino Acid Aminotransferase, subunit A, domain 2"/>
    <property type="match status" value="1"/>
</dbReference>
<protein>
    <submittedName>
        <fullName evidence="2">Branched-chain amino acid aminotransferase</fullName>
    </submittedName>
</protein>
<accession>A0A1W0BBN7</accession>
<proteinExistence type="inferred from homology"/>
<dbReference type="Pfam" id="PF01063">
    <property type="entry name" value="Aminotran_4"/>
    <property type="match status" value="1"/>
</dbReference>
<sequence length="268" mass="28772">MSRLHPALLDGNPADLDGLAPTAFAGFAHFTAMQVRDGAVRGLDLHLNRLVDASRALFGAALSPDQVRHELRAALTMSPADLSLTVTVFDSNGEFTNEARQPSLHTLIRTAPPANGPQGPLALALFEHERFMPEIKHVGEGAKTYFMRRARAAGFDDAAFVDRHGHLSEASIWNLAFSDGDTIVWPDADVLPGTTMGILRRQLAHAGVPQRTQIVKPDDVAAFTGAVVMNSWTPGIAVQRIGDAALSRSSDLVASLRAAYEAEPLIEP</sequence>
<gene>
    <name evidence="2" type="ORF">B0T46_06115</name>
</gene>
<reference evidence="2 3" key="1">
    <citation type="journal article" date="2016" name="Antonie Van Leeuwenhoek">
        <title>Nocardia donostiensis sp. nov., isolated from human respiratory specimens.</title>
        <authorList>
            <person name="Ercibengoa M."/>
            <person name="Bell M."/>
            <person name="Marimon J.M."/>
            <person name="Humrighouse B."/>
            <person name="Klenk H.P."/>
            <person name="Potter G."/>
            <person name="Perez-Trallero E."/>
        </authorList>
    </citation>
    <scope>NUCLEOTIDE SEQUENCE [LARGE SCALE GENOMIC DNA]</scope>
    <source>
        <strain evidence="2 3">X1655</strain>
    </source>
</reference>
<keyword evidence="2" id="KW-0808">Transferase</keyword>
<evidence type="ECO:0000256" key="1">
    <source>
        <dbReference type="ARBA" id="ARBA00009320"/>
    </source>
</evidence>
<dbReference type="InterPro" id="IPR043132">
    <property type="entry name" value="BCAT-like_C"/>
</dbReference>
<organism evidence="2 3">
    <name type="scientific">Nocardia donostiensis</name>
    <dbReference type="NCBI Taxonomy" id="1538463"/>
    <lineage>
        <taxon>Bacteria</taxon>
        <taxon>Bacillati</taxon>
        <taxon>Actinomycetota</taxon>
        <taxon>Actinomycetes</taxon>
        <taxon>Mycobacteriales</taxon>
        <taxon>Nocardiaceae</taxon>
        <taxon>Nocardia</taxon>
    </lineage>
</organism>
<dbReference type="GO" id="GO:0008696">
    <property type="term" value="F:4-amino-4-deoxychorismate lyase activity"/>
    <property type="evidence" value="ECO:0007669"/>
    <property type="project" value="TreeGrafter"/>
</dbReference>
<dbReference type="Proteomes" id="UP000188836">
    <property type="component" value="Unassembled WGS sequence"/>
</dbReference>
<dbReference type="RefSeq" id="WP_077115506.1">
    <property type="nucleotide sequence ID" value="NZ_MUKP01000014.1"/>
</dbReference>
<dbReference type="GO" id="GO:0008483">
    <property type="term" value="F:transaminase activity"/>
    <property type="evidence" value="ECO:0007669"/>
    <property type="project" value="UniProtKB-KW"/>
</dbReference>
<dbReference type="PANTHER" id="PTHR42743:SF2">
    <property type="entry name" value="AMINODEOXYCHORISMATE LYASE"/>
    <property type="match status" value="1"/>
</dbReference>
<dbReference type="InterPro" id="IPR050571">
    <property type="entry name" value="Class-IV_PLP-Dep_Aminotrnsfr"/>
</dbReference>
<evidence type="ECO:0000313" key="3">
    <source>
        <dbReference type="Proteomes" id="UP000188836"/>
    </source>
</evidence>
<dbReference type="Gene3D" id="3.30.470.10">
    <property type="match status" value="1"/>
</dbReference>
<dbReference type="EMBL" id="MUMY01000004">
    <property type="protein sequence ID" value="ONM49448.1"/>
    <property type="molecule type" value="Genomic_DNA"/>
</dbReference>
<dbReference type="STRING" id="1538463.B0T36_19460"/>
<keyword evidence="3" id="KW-1185">Reference proteome</keyword>
<comment type="similarity">
    <text evidence="1">Belongs to the class-IV pyridoxal-phosphate-dependent aminotransferase family.</text>
</comment>
<dbReference type="PANTHER" id="PTHR42743">
    <property type="entry name" value="AMINO-ACID AMINOTRANSFERASE"/>
    <property type="match status" value="1"/>
</dbReference>
<dbReference type="GO" id="GO:0005829">
    <property type="term" value="C:cytosol"/>
    <property type="evidence" value="ECO:0007669"/>
    <property type="project" value="TreeGrafter"/>
</dbReference>
<dbReference type="InterPro" id="IPR001544">
    <property type="entry name" value="Aminotrans_IV"/>
</dbReference>
<dbReference type="AlphaFoldDB" id="A0A1W0BBN7"/>